<keyword evidence="1" id="KW-0472">Membrane</keyword>
<dbReference type="Proteomes" id="UP000598775">
    <property type="component" value="Unassembled WGS sequence"/>
</dbReference>
<feature type="transmembrane region" description="Helical" evidence="1">
    <location>
        <begin position="6"/>
        <end position="27"/>
    </location>
</feature>
<keyword evidence="1" id="KW-0812">Transmembrane</keyword>
<dbReference type="EMBL" id="BMGP01000002">
    <property type="protein sequence ID" value="GGF21922.1"/>
    <property type="molecule type" value="Genomic_DNA"/>
</dbReference>
<proteinExistence type="predicted"/>
<evidence type="ECO:0000313" key="3">
    <source>
        <dbReference type="Proteomes" id="UP000598775"/>
    </source>
</evidence>
<protein>
    <submittedName>
        <fullName evidence="2">Uncharacterized protein</fullName>
    </submittedName>
</protein>
<reference evidence="2 3" key="1">
    <citation type="journal article" date="2014" name="Int. J. Syst. Evol. Microbiol.">
        <title>Complete genome sequence of Corynebacterium casei LMG S-19264T (=DSM 44701T), isolated from a smear-ripened cheese.</title>
        <authorList>
            <consortium name="US DOE Joint Genome Institute (JGI-PGF)"/>
            <person name="Walter F."/>
            <person name="Albersmeier A."/>
            <person name="Kalinowski J."/>
            <person name="Ruckert C."/>
        </authorList>
    </citation>
    <scope>NUCLEOTIDE SEQUENCE [LARGE SCALE GENOMIC DNA]</scope>
    <source>
        <strain evidence="2 3">CGMCC 1.12976</strain>
    </source>
</reference>
<accession>A0A917B5R6</accession>
<gene>
    <name evidence="2" type="ORF">GCM10011399_14570</name>
</gene>
<organism evidence="2 3">
    <name type="scientific">Subtercola lobariae</name>
    <dbReference type="NCBI Taxonomy" id="1588641"/>
    <lineage>
        <taxon>Bacteria</taxon>
        <taxon>Bacillati</taxon>
        <taxon>Actinomycetota</taxon>
        <taxon>Actinomycetes</taxon>
        <taxon>Micrococcales</taxon>
        <taxon>Microbacteriaceae</taxon>
        <taxon>Subtercola</taxon>
    </lineage>
</organism>
<comment type="caution">
    <text evidence="2">The sequence shown here is derived from an EMBL/GenBank/DDBJ whole genome shotgun (WGS) entry which is preliminary data.</text>
</comment>
<keyword evidence="3" id="KW-1185">Reference proteome</keyword>
<name>A0A917B5R6_9MICO</name>
<dbReference type="AlphaFoldDB" id="A0A917B5R6"/>
<sequence length="136" mass="14847">MHSSAHALHIAMVVSSIDIMVIMFQLIGRIIMRIMVFVTSAHIEHMLAHLAMPSPISASAHITQACSHAEQASIHASIIDMSMSDMPISFMVEAIDIDIISVIVLMEYPHLGRGHVRAAVSGRASFALLRNITGRH</sequence>
<evidence type="ECO:0000256" key="1">
    <source>
        <dbReference type="SAM" id="Phobius"/>
    </source>
</evidence>
<evidence type="ECO:0000313" key="2">
    <source>
        <dbReference type="EMBL" id="GGF21922.1"/>
    </source>
</evidence>
<keyword evidence="1" id="KW-1133">Transmembrane helix</keyword>